<name>A0AAE0A6L6_9ROSI</name>
<proteinExistence type="predicted"/>
<organism evidence="1 2">
    <name type="scientific">Dipteronia sinensis</name>
    <dbReference type="NCBI Taxonomy" id="43782"/>
    <lineage>
        <taxon>Eukaryota</taxon>
        <taxon>Viridiplantae</taxon>
        <taxon>Streptophyta</taxon>
        <taxon>Embryophyta</taxon>
        <taxon>Tracheophyta</taxon>
        <taxon>Spermatophyta</taxon>
        <taxon>Magnoliopsida</taxon>
        <taxon>eudicotyledons</taxon>
        <taxon>Gunneridae</taxon>
        <taxon>Pentapetalae</taxon>
        <taxon>rosids</taxon>
        <taxon>malvids</taxon>
        <taxon>Sapindales</taxon>
        <taxon>Sapindaceae</taxon>
        <taxon>Hippocastanoideae</taxon>
        <taxon>Acereae</taxon>
        <taxon>Dipteronia</taxon>
    </lineage>
</organism>
<reference evidence="1" key="1">
    <citation type="journal article" date="2023" name="Plant J.">
        <title>Genome sequences and population genomics provide insights into the demographic history, inbreeding, and mutation load of two 'living fossil' tree species of Dipteronia.</title>
        <authorList>
            <person name="Feng Y."/>
            <person name="Comes H.P."/>
            <person name="Chen J."/>
            <person name="Zhu S."/>
            <person name="Lu R."/>
            <person name="Zhang X."/>
            <person name="Li P."/>
            <person name="Qiu J."/>
            <person name="Olsen K.M."/>
            <person name="Qiu Y."/>
        </authorList>
    </citation>
    <scope>NUCLEOTIDE SEQUENCE</scope>
    <source>
        <strain evidence="1">NBL</strain>
    </source>
</reference>
<keyword evidence="2" id="KW-1185">Reference proteome</keyword>
<dbReference type="Proteomes" id="UP001281410">
    <property type="component" value="Unassembled WGS sequence"/>
</dbReference>
<dbReference type="EMBL" id="JANJYJ010000006">
    <property type="protein sequence ID" value="KAK3204787.1"/>
    <property type="molecule type" value="Genomic_DNA"/>
</dbReference>
<sequence>MKEYAVKSSWTRIMIADLFFSLQPLCYLNTSETMLLFIDTQHLVFCNPKDGKFKNVKVDGIQNRDDDVTDEVDVGDDWCDVDVYVESLVSPNYKNDFASEEKVLENWFQ</sequence>
<accession>A0AAE0A6L6</accession>
<evidence type="ECO:0000313" key="1">
    <source>
        <dbReference type="EMBL" id="KAK3204787.1"/>
    </source>
</evidence>
<gene>
    <name evidence="1" type="ORF">Dsin_018833</name>
</gene>
<evidence type="ECO:0000313" key="2">
    <source>
        <dbReference type="Proteomes" id="UP001281410"/>
    </source>
</evidence>
<dbReference type="AlphaFoldDB" id="A0AAE0A6L6"/>
<protein>
    <submittedName>
        <fullName evidence="1">Uncharacterized protein</fullName>
    </submittedName>
</protein>
<comment type="caution">
    <text evidence="1">The sequence shown here is derived from an EMBL/GenBank/DDBJ whole genome shotgun (WGS) entry which is preliminary data.</text>
</comment>